<sequence>MIQIQATFAGYGDKACSLFSAYDADARVLVIGAEADYRTERRDHCIVLTNIPDLPRDSLFVEEDLSAAIGAFYALKAGVAADGKSSRLVFAKRAARANPEQSIEQDGIEASGPRYRISAAITCAQVAALATCQYALRSDMVERVVELADHFRRLALGGIVTI</sequence>
<dbReference type="KEGG" id="bgp:BGL_1c17180"/>
<evidence type="ECO:0000313" key="1">
    <source>
        <dbReference type="EMBL" id="AJK46227.1"/>
    </source>
</evidence>
<keyword evidence="2" id="KW-1185">Reference proteome</keyword>
<protein>
    <submittedName>
        <fullName evidence="1">Uncharacterized protein</fullName>
    </submittedName>
</protein>
<reference evidence="1 2" key="2">
    <citation type="journal article" date="2016" name="Appl. Microbiol. Biotechnol.">
        <title>Mutations improving production and secretion of extracellular lipase by Burkholderia glumae PG1.</title>
        <authorList>
            <person name="Knapp A."/>
            <person name="Voget S."/>
            <person name="Gao R."/>
            <person name="Zaburannyi N."/>
            <person name="Krysciak D."/>
            <person name="Breuer M."/>
            <person name="Hauer B."/>
            <person name="Streit W.R."/>
            <person name="Muller R."/>
            <person name="Daniel R."/>
            <person name="Jaeger K.E."/>
        </authorList>
    </citation>
    <scope>NUCLEOTIDE SEQUENCE [LARGE SCALE GENOMIC DNA]</scope>
    <source>
        <strain evidence="1 2">PG1</strain>
    </source>
</reference>
<dbReference type="EMBL" id="CP002580">
    <property type="protein sequence ID" value="AJK46227.1"/>
    <property type="molecule type" value="Genomic_DNA"/>
</dbReference>
<reference evidence="2" key="1">
    <citation type="submission" date="2011-03" db="EMBL/GenBank/DDBJ databases">
        <authorList>
            <person name="Voget S."/>
            <person name="Streit W.R."/>
            <person name="Jaeger K.E."/>
            <person name="Daniel R."/>
        </authorList>
    </citation>
    <scope>NUCLEOTIDE SEQUENCE [LARGE SCALE GENOMIC DNA]</scope>
    <source>
        <strain evidence="2">PG1</strain>
    </source>
</reference>
<gene>
    <name evidence="1" type="ORF">BGL_1c17180</name>
</gene>
<proteinExistence type="predicted"/>
<accession>A0A0B6RLM2</accession>
<name>A0A0B6RLM2_BURPL</name>
<organism evidence="1 2">
    <name type="scientific">Burkholderia plantarii</name>
    <dbReference type="NCBI Taxonomy" id="41899"/>
    <lineage>
        <taxon>Bacteria</taxon>
        <taxon>Pseudomonadati</taxon>
        <taxon>Pseudomonadota</taxon>
        <taxon>Betaproteobacteria</taxon>
        <taxon>Burkholderiales</taxon>
        <taxon>Burkholderiaceae</taxon>
        <taxon>Burkholderia</taxon>
    </lineage>
</organism>
<dbReference type="AlphaFoldDB" id="A0A0B6RLM2"/>
<dbReference type="Proteomes" id="UP000031838">
    <property type="component" value="Chromosome 1"/>
</dbReference>
<evidence type="ECO:0000313" key="2">
    <source>
        <dbReference type="Proteomes" id="UP000031838"/>
    </source>
</evidence>
<dbReference type="RefSeq" id="WP_042624791.1">
    <property type="nucleotide sequence ID" value="NZ_CP002580.1"/>
</dbReference>
<dbReference type="HOGENOM" id="CLU_1633775_0_0_4"/>